<dbReference type="AlphaFoldDB" id="A0AAP2HEQ8"/>
<evidence type="ECO:0000313" key="3">
    <source>
        <dbReference type="Proteomes" id="UP001196915"/>
    </source>
</evidence>
<accession>A0AAP2HEQ8</accession>
<proteinExistence type="predicted"/>
<sequence>MSIRALTSPASPIGGSVSESPSGPTSAQRAPAIVRVRDTIAACVERIVRP</sequence>
<reference evidence="2" key="1">
    <citation type="submission" date="2021-06" db="EMBL/GenBank/DDBJ databases">
        <title>A collection of bacterial strains from the Burkholderia cepacia Research Laboratory and Repository.</title>
        <authorList>
            <person name="Lipuma J."/>
            <person name="Spilker T."/>
        </authorList>
    </citation>
    <scope>NUCLEOTIDE SEQUENCE</scope>
    <source>
        <strain evidence="2">AU37435</strain>
    </source>
</reference>
<evidence type="ECO:0000256" key="1">
    <source>
        <dbReference type="SAM" id="MobiDB-lite"/>
    </source>
</evidence>
<name>A0AAP2HEQ8_9BURK</name>
<dbReference type="EMBL" id="JAHPMX010000001">
    <property type="protein sequence ID" value="MBU9354864.1"/>
    <property type="molecule type" value="Genomic_DNA"/>
</dbReference>
<gene>
    <name evidence="2" type="ORF">KTE52_00775</name>
</gene>
<feature type="region of interest" description="Disordered" evidence="1">
    <location>
        <begin position="1"/>
        <end position="31"/>
    </location>
</feature>
<organism evidence="2 3">
    <name type="scientific">Burkholderia multivorans</name>
    <dbReference type="NCBI Taxonomy" id="87883"/>
    <lineage>
        <taxon>Bacteria</taxon>
        <taxon>Pseudomonadati</taxon>
        <taxon>Pseudomonadota</taxon>
        <taxon>Betaproteobacteria</taxon>
        <taxon>Burkholderiales</taxon>
        <taxon>Burkholderiaceae</taxon>
        <taxon>Burkholderia</taxon>
        <taxon>Burkholderia cepacia complex</taxon>
    </lineage>
</organism>
<evidence type="ECO:0000313" key="2">
    <source>
        <dbReference type="EMBL" id="MBU9354864.1"/>
    </source>
</evidence>
<comment type="caution">
    <text evidence="2">The sequence shown here is derived from an EMBL/GenBank/DDBJ whole genome shotgun (WGS) entry which is preliminary data.</text>
</comment>
<feature type="compositionally biased region" description="Polar residues" evidence="1">
    <location>
        <begin position="17"/>
        <end position="28"/>
    </location>
</feature>
<dbReference type="Proteomes" id="UP001196915">
    <property type="component" value="Unassembled WGS sequence"/>
</dbReference>
<protein>
    <submittedName>
        <fullName evidence="2">Uncharacterized protein</fullName>
    </submittedName>
</protein>